<reference evidence="2" key="1">
    <citation type="submission" date="2020-05" db="EMBL/GenBank/DDBJ databases">
        <authorList>
            <person name="Chiriac C."/>
            <person name="Salcher M."/>
            <person name="Ghai R."/>
            <person name="Kavagutti S V."/>
        </authorList>
    </citation>
    <scope>NUCLEOTIDE SEQUENCE</scope>
</reference>
<sequence length="239" mass="25042">MSRTVSLVEVHPSESIRLYVRSVTRVKISCALLGNSASVMTTESIVANAGASMPAPFAIPANSAPLTEVVATLGTLSVVMIARDTSSSESGFRFVAIDSSPERIFGIGRSSPIRPVEQTTTSPAETPNSSPTFSAVLCVSAKPWGPVHALAPPELRTAARTSLPLVTSRDQITGAATTLLVVYTAAASKLGPRFSMIVRSSAPEDLSPAAIAAPLNPLGSDFIRLVHQNVSLLPHRDRT</sequence>
<evidence type="ECO:0000256" key="1">
    <source>
        <dbReference type="SAM" id="MobiDB-lite"/>
    </source>
</evidence>
<gene>
    <name evidence="2" type="ORF">UFOPK4307_00720</name>
</gene>
<name>A0A6J7TZ70_9ZZZZ</name>
<organism evidence="2">
    <name type="scientific">freshwater metagenome</name>
    <dbReference type="NCBI Taxonomy" id="449393"/>
    <lineage>
        <taxon>unclassified sequences</taxon>
        <taxon>metagenomes</taxon>
        <taxon>ecological metagenomes</taxon>
    </lineage>
</organism>
<protein>
    <submittedName>
        <fullName evidence="2">Unannotated protein</fullName>
    </submittedName>
</protein>
<feature type="compositionally biased region" description="Polar residues" evidence="1">
    <location>
        <begin position="117"/>
        <end position="129"/>
    </location>
</feature>
<accession>A0A6J7TZ70</accession>
<evidence type="ECO:0000313" key="2">
    <source>
        <dbReference type="EMBL" id="CAB5058332.1"/>
    </source>
</evidence>
<proteinExistence type="predicted"/>
<feature type="region of interest" description="Disordered" evidence="1">
    <location>
        <begin position="108"/>
        <end position="129"/>
    </location>
</feature>
<dbReference type="EMBL" id="CAFBQO010000102">
    <property type="protein sequence ID" value="CAB5058332.1"/>
    <property type="molecule type" value="Genomic_DNA"/>
</dbReference>
<dbReference type="AlphaFoldDB" id="A0A6J7TZ70"/>